<dbReference type="WBParaSite" id="ASIM_0001176501-mRNA-1">
    <property type="protein sequence ID" value="ASIM_0001176501-mRNA-1"/>
    <property type="gene ID" value="ASIM_0001176501"/>
</dbReference>
<name>A0A0M3JUC0_ANISI</name>
<feature type="coiled-coil region" evidence="1">
    <location>
        <begin position="29"/>
        <end position="56"/>
    </location>
</feature>
<reference evidence="3" key="1">
    <citation type="submission" date="2017-02" db="UniProtKB">
        <authorList>
            <consortium name="WormBaseParasite"/>
        </authorList>
    </citation>
    <scope>IDENTIFICATION</scope>
</reference>
<evidence type="ECO:0000256" key="1">
    <source>
        <dbReference type="SAM" id="Coils"/>
    </source>
</evidence>
<evidence type="ECO:0000313" key="3">
    <source>
        <dbReference type="WBParaSite" id="ASIM_0001176501-mRNA-1"/>
    </source>
</evidence>
<feature type="region of interest" description="Disordered" evidence="2">
    <location>
        <begin position="164"/>
        <end position="186"/>
    </location>
</feature>
<keyword evidence="1" id="KW-0175">Coiled coil</keyword>
<evidence type="ECO:0000256" key="2">
    <source>
        <dbReference type="SAM" id="MobiDB-lite"/>
    </source>
</evidence>
<dbReference type="InterPro" id="IPR038506">
    <property type="entry name" value="GLE1-like_sf"/>
</dbReference>
<dbReference type="Gene3D" id="1.25.40.510">
    <property type="entry name" value="GLE1-like"/>
    <property type="match status" value="1"/>
</dbReference>
<sequence>LENVNWKTHSNVLEGDYQSVMPFKEVIWREQMIDLESQLNEQAERLQQIRLNYDAEFTAKFNEHLKSCLEAKHMTQLTAPSVTLSSPIESRAQPQFLVPSALQTSSFVSRTSFISHAADDFNEPAKSYIVNHSLLSQPPVSSSPDRNAQQNTSSQSFFSFKQLSSTPKHDSSVTTQQHSQHQKMFSGECQQSHLIGNYQNVPKSVLFSSLQQQRVQPQQFNESATLCDQSMNRSSQMIKNDTILSSTVNYETSPIVFESTHPALSRTDSGAASTSDALPAASHSTPFVHEQCITEFIDTTEVSRKDSLASPSVENTMNEERIISEQINQVEVLDGKSSSMELPSTSLNRPSIFENWFELTKQFEASIQDFNKSSNNDLRSDLKYTIKERTAVWTKKYATEDEIQRAARFFIDLLSGITVFGFKDKRINLKGEGLAQQWAIAYIIQAYINLVIQDSSLVDVVAAILSRIASNCESFKSFLSAKLCTSSAEKVVELSQQSANASEATSAWGNRENTLIRLFAAVHSAACLEHAGPQLNEESGTRNGVPLLWMITAIALKQSSSLAVALIASLLTQSGWLLREVYKKQFDKILAVIGEKLIPQWDRTLKNSSHDVVNSFQRMWLATLKDSYERGQFLKKRDI</sequence>
<protein>
    <submittedName>
        <fullName evidence="3">Nucleoporin GLE1</fullName>
    </submittedName>
</protein>
<organism evidence="3">
    <name type="scientific">Anisakis simplex</name>
    <name type="common">Herring worm</name>
    <dbReference type="NCBI Taxonomy" id="6269"/>
    <lineage>
        <taxon>Eukaryota</taxon>
        <taxon>Metazoa</taxon>
        <taxon>Ecdysozoa</taxon>
        <taxon>Nematoda</taxon>
        <taxon>Chromadorea</taxon>
        <taxon>Rhabditida</taxon>
        <taxon>Spirurina</taxon>
        <taxon>Ascaridomorpha</taxon>
        <taxon>Ascaridoidea</taxon>
        <taxon>Anisakidae</taxon>
        <taxon>Anisakis</taxon>
        <taxon>Anisakis simplex complex</taxon>
    </lineage>
</organism>
<feature type="compositionally biased region" description="Polar residues" evidence="2">
    <location>
        <begin position="266"/>
        <end position="276"/>
    </location>
</feature>
<accession>A0A0M3JUC0</accession>
<proteinExistence type="predicted"/>
<dbReference type="AlphaFoldDB" id="A0A0M3JUC0"/>
<feature type="region of interest" description="Disordered" evidence="2">
    <location>
        <begin position="261"/>
        <end position="282"/>
    </location>
</feature>